<evidence type="ECO:0000256" key="5">
    <source>
        <dbReference type="ARBA" id="ARBA00022989"/>
    </source>
</evidence>
<keyword evidence="3" id="KW-1003">Cell membrane</keyword>
<evidence type="ECO:0000256" key="1">
    <source>
        <dbReference type="ARBA" id="ARBA00004651"/>
    </source>
</evidence>
<feature type="transmembrane region" description="Helical" evidence="7">
    <location>
        <begin position="116"/>
        <end position="138"/>
    </location>
</feature>
<evidence type="ECO:0000256" key="7">
    <source>
        <dbReference type="SAM" id="Phobius"/>
    </source>
</evidence>
<dbReference type="PANTHER" id="PTHR30012">
    <property type="entry name" value="GENERAL SECRETION PATHWAY PROTEIN"/>
    <property type="match status" value="1"/>
</dbReference>
<proteinExistence type="inferred from homology"/>
<gene>
    <name evidence="9" type="ORF">UT72_C0005G0007</name>
</gene>
<evidence type="ECO:0000313" key="10">
    <source>
        <dbReference type="Proteomes" id="UP000034687"/>
    </source>
</evidence>
<comment type="similarity">
    <text evidence="2">Belongs to the GSP F family.</text>
</comment>
<evidence type="ECO:0000313" key="9">
    <source>
        <dbReference type="EMBL" id="KKR39591.1"/>
    </source>
</evidence>
<dbReference type="PRINTS" id="PR00812">
    <property type="entry name" value="BCTERIALGSPF"/>
</dbReference>
<comment type="subcellular location">
    <subcellularLocation>
        <location evidence="1">Cell membrane</location>
        <topology evidence="1">Multi-pass membrane protein</topology>
    </subcellularLocation>
</comment>
<sequence>MADYLKVTISASEKISLVGNMATMLTAGIPILEIVNSLLEDSKGGQKEILTALRDDINQGKQIHASFAKFPRVFDKVTVNVIKASEEAGTLEVTLNDLKETIRKEIEFNDKVRSSFLYPAFIGVTFVGILLLNLFFVIPKIAVVFKNLRVDLPIPTRILIFLSDLLTQNTLWVALGIGGTILGIYLLFHFKRNFVLGIFFSLPLISNVVKLIDLTRFSRSLYLLLYSGLPITEALELTTDVVSTRRMSKIVENCKETIMGGKKLSDGLRSSQGYIPIIMIKLIEAGEKTGTLDKSMLEISEYFDYTVTNTLKNLTTLIEPVMLVLVGIVVGGMMLSIIAPIYGLISQVGSVR</sequence>
<dbReference type="InterPro" id="IPR003004">
    <property type="entry name" value="GspF/PilC"/>
</dbReference>
<feature type="domain" description="Type II secretion system protein GspF" evidence="8">
    <location>
        <begin position="20"/>
        <end position="139"/>
    </location>
</feature>
<feature type="transmembrane region" description="Helical" evidence="7">
    <location>
        <begin position="194"/>
        <end position="212"/>
    </location>
</feature>
<dbReference type="Proteomes" id="UP000034687">
    <property type="component" value="Unassembled WGS sequence"/>
</dbReference>
<dbReference type="EMBL" id="LBXW01000005">
    <property type="protein sequence ID" value="KKR39591.1"/>
    <property type="molecule type" value="Genomic_DNA"/>
</dbReference>
<keyword evidence="4 7" id="KW-0812">Transmembrane</keyword>
<dbReference type="AlphaFoldDB" id="A0A0G0QQI8"/>
<comment type="caution">
    <text evidence="9">The sequence shown here is derived from an EMBL/GenBank/DDBJ whole genome shotgun (WGS) entry which is preliminary data.</text>
</comment>
<dbReference type="GO" id="GO:0005886">
    <property type="term" value="C:plasma membrane"/>
    <property type="evidence" value="ECO:0007669"/>
    <property type="project" value="UniProtKB-SubCell"/>
</dbReference>
<evidence type="ECO:0000256" key="6">
    <source>
        <dbReference type="ARBA" id="ARBA00023136"/>
    </source>
</evidence>
<dbReference type="Pfam" id="PF00482">
    <property type="entry name" value="T2SSF"/>
    <property type="match status" value="2"/>
</dbReference>
<feature type="transmembrane region" description="Helical" evidence="7">
    <location>
        <begin position="159"/>
        <end position="188"/>
    </location>
</feature>
<evidence type="ECO:0000256" key="4">
    <source>
        <dbReference type="ARBA" id="ARBA00022692"/>
    </source>
</evidence>
<reference evidence="9 10" key="1">
    <citation type="journal article" date="2015" name="Nature">
        <title>rRNA introns, odd ribosomes, and small enigmatic genomes across a large radiation of phyla.</title>
        <authorList>
            <person name="Brown C.T."/>
            <person name="Hug L.A."/>
            <person name="Thomas B.C."/>
            <person name="Sharon I."/>
            <person name="Castelle C.J."/>
            <person name="Singh A."/>
            <person name="Wilkins M.J."/>
            <person name="Williams K.H."/>
            <person name="Banfield J.F."/>
        </authorList>
    </citation>
    <scope>NUCLEOTIDE SEQUENCE [LARGE SCALE GENOMIC DNA]</scope>
</reference>
<dbReference type="InterPro" id="IPR018076">
    <property type="entry name" value="T2SS_GspF_dom"/>
</dbReference>
<evidence type="ECO:0000259" key="8">
    <source>
        <dbReference type="Pfam" id="PF00482"/>
    </source>
</evidence>
<feature type="transmembrane region" description="Helical" evidence="7">
    <location>
        <begin position="321"/>
        <end position="345"/>
    </location>
</feature>
<evidence type="ECO:0000256" key="3">
    <source>
        <dbReference type="ARBA" id="ARBA00022475"/>
    </source>
</evidence>
<organism evidence="9 10">
    <name type="scientific">Candidatus Woesebacteria bacterium GW2011_GWB1_40_101</name>
    <dbReference type="NCBI Taxonomy" id="1618575"/>
    <lineage>
        <taxon>Bacteria</taxon>
        <taxon>Candidatus Woeseibacteriota</taxon>
    </lineage>
</organism>
<dbReference type="Gene3D" id="1.20.81.30">
    <property type="entry name" value="Type II secretion system (T2SS), domain F"/>
    <property type="match status" value="2"/>
</dbReference>
<feature type="domain" description="Type II secretion system protein GspF" evidence="8">
    <location>
        <begin position="217"/>
        <end position="340"/>
    </location>
</feature>
<keyword evidence="6 7" id="KW-0472">Membrane</keyword>
<dbReference type="PANTHER" id="PTHR30012:SF0">
    <property type="entry name" value="TYPE II SECRETION SYSTEM PROTEIN F-RELATED"/>
    <property type="match status" value="1"/>
</dbReference>
<keyword evidence="5 7" id="KW-1133">Transmembrane helix</keyword>
<name>A0A0G0QQI8_9BACT</name>
<evidence type="ECO:0000256" key="2">
    <source>
        <dbReference type="ARBA" id="ARBA00005745"/>
    </source>
</evidence>
<protein>
    <submittedName>
        <fullName evidence="9">Type IV pilin</fullName>
    </submittedName>
</protein>
<dbReference type="InterPro" id="IPR042094">
    <property type="entry name" value="T2SS_GspF_sf"/>
</dbReference>
<accession>A0A0G0QQI8</accession>